<keyword evidence="7 9" id="KW-0811">Translocation</keyword>
<keyword evidence="3 9" id="KW-1003">Cell membrane</keyword>
<evidence type="ECO:0000313" key="10">
    <source>
        <dbReference type="EMBL" id="PLW85203.1"/>
    </source>
</evidence>
<dbReference type="GO" id="GO:0043953">
    <property type="term" value="P:protein transport by the Tat complex"/>
    <property type="evidence" value="ECO:0007669"/>
    <property type="project" value="UniProtKB-UniRule"/>
</dbReference>
<gene>
    <name evidence="9" type="primary">tatA</name>
    <name evidence="10" type="ORF">C0029_15905</name>
</gene>
<keyword evidence="4 9" id="KW-0812">Transmembrane</keyword>
<organism evidence="10 11">
    <name type="scientific">Halioglobus japonicus</name>
    <dbReference type="NCBI Taxonomy" id="930805"/>
    <lineage>
        <taxon>Bacteria</taxon>
        <taxon>Pseudomonadati</taxon>
        <taxon>Pseudomonadota</taxon>
        <taxon>Gammaproteobacteria</taxon>
        <taxon>Cellvibrionales</taxon>
        <taxon>Halieaceae</taxon>
        <taxon>Halioglobus</taxon>
    </lineage>
</organism>
<keyword evidence="2 9" id="KW-0813">Transport</keyword>
<evidence type="ECO:0000256" key="4">
    <source>
        <dbReference type="ARBA" id="ARBA00022692"/>
    </source>
</evidence>
<dbReference type="HAMAP" id="MF_00236">
    <property type="entry name" value="TatA_E"/>
    <property type="match status" value="1"/>
</dbReference>
<comment type="subunit">
    <text evidence="9">The Tat system comprises two distinct complexes: a TatABC complex, containing multiple copies of TatA, TatB and TatC subunits, and a separate TatA complex, containing only TatA subunits. Substrates initially bind to the TatABC complex, which probably triggers association of the separate TatA complex to form the active translocon.</text>
</comment>
<name>A0AAP8SMN1_9GAMM</name>
<dbReference type="Pfam" id="PF02416">
    <property type="entry name" value="TatA_B_E"/>
    <property type="match status" value="1"/>
</dbReference>
<evidence type="ECO:0000256" key="6">
    <source>
        <dbReference type="ARBA" id="ARBA00022989"/>
    </source>
</evidence>
<dbReference type="InterPro" id="IPR003369">
    <property type="entry name" value="TatA/B/E"/>
</dbReference>
<evidence type="ECO:0000256" key="5">
    <source>
        <dbReference type="ARBA" id="ARBA00022927"/>
    </source>
</evidence>
<comment type="function">
    <text evidence="9">Part of the twin-arginine translocation (Tat) system that transports large folded proteins containing a characteristic twin-arginine motif in their signal peptide across membranes. TatA could form the protein-conducting channel of the Tat system.</text>
</comment>
<dbReference type="Gene3D" id="1.20.5.3310">
    <property type="match status" value="1"/>
</dbReference>
<dbReference type="PANTHER" id="PTHR42982:SF1">
    <property type="entry name" value="SEC-INDEPENDENT PROTEIN TRANSLOCASE PROTEIN TATA"/>
    <property type="match status" value="1"/>
</dbReference>
<keyword evidence="5 9" id="KW-0653">Protein transport</keyword>
<comment type="subcellular location">
    <subcellularLocation>
        <location evidence="1 9">Cell membrane</location>
        <topology evidence="1 9">Single-pass membrane protein</topology>
    </subcellularLocation>
</comment>
<comment type="similarity">
    <text evidence="9">Belongs to the TatA/E family.</text>
</comment>
<dbReference type="GO" id="GO:0033281">
    <property type="term" value="C:TAT protein transport complex"/>
    <property type="evidence" value="ECO:0007669"/>
    <property type="project" value="UniProtKB-UniRule"/>
</dbReference>
<dbReference type="Proteomes" id="UP000235162">
    <property type="component" value="Unassembled WGS sequence"/>
</dbReference>
<evidence type="ECO:0000313" key="11">
    <source>
        <dbReference type="Proteomes" id="UP000235162"/>
    </source>
</evidence>
<proteinExistence type="inferred from homology"/>
<keyword evidence="8 9" id="KW-0472">Membrane</keyword>
<evidence type="ECO:0000256" key="9">
    <source>
        <dbReference type="HAMAP-Rule" id="MF_00236"/>
    </source>
</evidence>
<evidence type="ECO:0000256" key="2">
    <source>
        <dbReference type="ARBA" id="ARBA00022448"/>
    </source>
</evidence>
<evidence type="ECO:0000256" key="3">
    <source>
        <dbReference type="ARBA" id="ARBA00022475"/>
    </source>
</evidence>
<protein>
    <recommendedName>
        <fullName evidence="9">Sec-independent protein translocase protein TatA</fullName>
    </recommendedName>
</protein>
<keyword evidence="6 9" id="KW-1133">Transmembrane helix</keyword>
<dbReference type="PANTHER" id="PTHR42982">
    <property type="entry name" value="SEC-INDEPENDENT PROTEIN TRANSLOCASE PROTEIN TATA"/>
    <property type="match status" value="1"/>
</dbReference>
<evidence type="ECO:0000256" key="8">
    <source>
        <dbReference type="ARBA" id="ARBA00023136"/>
    </source>
</evidence>
<dbReference type="AlphaFoldDB" id="A0AAP8SMN1"/>
<comment type="caution">
    <text evidence="10">The sequence shown here is derived from an EMBL/GenBank/DDBJ whole genome shotgun (WGS) entry which is preliminary data.</text>
</comment>
<accession>A0AAP8SMN1</accession>
<sequence>MGISGIGVWQLLIVLMIVIMLFGSKRLGSLGSDLGSAIRGFRKSVGDEEPEERVG</sequence>
<dbReference type="EMBL" id="PKUR01000004">
    <property type="protein sequence ID" value="PLW85203.1"/>
    <property type="molecule type" value="Genomic_DNA"/>
</dbReference>
<dbReference type="KEGG" id="hja:BST95_01640"/>
<keyword evidence="11" id="KW-1185">Reference proteome</keyword>
<reference evidence="10 11" key="1">
    <citation type="submission" date="2018-01" db="EMBL/GenBank/DDBJ databases">
        <title>The draft genome sequence of Halioglobus japonicus S1-36.</title>
        <authorList>
            <person name="Du Z.-J."/>
            <person name="Shi M.-J."/>
        </authorList>
    </citation>
    <scope>NUCLEOTIDE SEQUENCE [LARGE SCALE GENOMIC DNA]</scope>
    <source>
        <strain evidence="10 11">S1-36</strain>
    </source>
</reference>
<evidence type="ECO:0000256" key="1">
    <source>
        <dbReference type="ARBA" id="ARBA00004162"/>
    </source>
</evidence>
<dbReference type="GO" id="GO:0008320">
    <property type="term" value="F:protein transmembrane transporter activity"/>
    <property type="evidence" value="ECO:0007669"/>
    <property type="project" value="UniProtKB-UniRule"/>
</dbReference>
<dbReference type="InterPro" id="IPR006312">
    <property type="entry name" value="TatA/E"/>
</dbReference>
<dbReference type="NCBIfam" id="TIGR01411">
    <property type="entry name" value="tatAE"/>
    <property type="match status" value="1"/>
</dbReference>
<evidence type="ECO:0000256" key="7">
    <source>
        <dbReference type="ARBA" id="ARBA00023010"/>
    </source>
</evidence>
<feature type="transmembrane region" description="Helical" evidence="9">
    <location>
        <begin position="6"/>
        <end position="23"/>
    </location>
</feature>